<sequence>MGVPGPNTESLENLEKRFSDDILRIELSGPKQRHLSVVDVPGLFHNPTKYQTAEDRVIIRNLIESYIIDKRTIILAVMDARNNLANQEV</sequence>
<comment type="caution">
    <text evidence="2">The sequence shown here is derived from an EMBL/GenBank/DDBJ whole genome shotgun (WGS) entry which is preliminary data.</text>
</comment>
<feature type="domain" description="Dynamin N-terminal" evidence="1">
    <location>
        <begin position="8"/>
        <end position="88"/>
    </location>
</feature>
<dbReference type="GeneID" id="38122035"/>
<dbReference type="SUPFAM" id="SSF52540">
    <property type="entry name" value="P-loop containing nucleoside triphosphate hydrolases"/>
    <property type="match status" value="1"/>
</dbReference>
<organism evidence="2 3">
    <name type="scientific">Aspergillus thermomutatus</name>
    <name type="common">Neosartorya pseudofischeri</name>
    <dbReference type="NCBI Taxonomy" id="41047"/>
    <lineage>
        <taxon>Eukaryota</taxon>
        <taxon>Fungi</taxon>
        <taxon>Dikarya</taxon>
        <taxon>Ascomycota</taxon>
        <taxon>Pezizomycotina</taxon>
        <taxon>Eurotiomycetes</taxon>
        <taxon>Eurotiomycetidae</taxon>
        <taxon>Eurotiales</taxon>
        <taxon>Aspergillaceae</taxon>
        <taxon>Aspergillus</taxon>
        <taxon>Aspergillus subgen. Fumigati</taxon>
    </lineage>
</organism>
<dbReference type="Pfam" id="PF00350">
    <property type="entry name" value="Dynamin_N"/>
    <property type="match status" value="1"/>
</dbReference>
<evidence type="ECO:0000313" key="2">
    <source>
        <dbReference type="EMBL" id="RHZ48745.1"/>
    </source>
</evidence>
<evidence type="ECO:0000313" key="3">
    <source>
        <dbReference type="Proteomes" id="UP000215305"/>
    </source>
</evidence>
<keyword evidence="3" id="KW-1185">Reference proteome</keyword>
<dbReference type="InterPro" id="IPR045063">
    <property type="entry name" value="Dynamin_N"/>
</dbReference>
<dbReference type="OrthoDB" id="415706at2759"/>
<dbReference type="AlphaFoldDB" id="A0A397GCK3"/>
<evidence type="ECO:0000259" key="1">
    <source>
        <dbReference type="Pfam" id="PF00350"/>
    </source>
</evidence>
<proteinExistence type="predicted"/>
<dbReference type="InterPro" id="IPR027417">
    <property type="entry name" value="P-loop_NTPase"/>
</dbReference>
<gene>
    <name evidence="2" type="ORF">CDV56_100061</name>
</gene>
<name>A0A397GCK3_ASPTH</name>
<dbReference type="Proteomes" id="UP000215305">
    <property type="component" value="Unassembled WGS sequence"/>
</dbReference>
<dbReference type="STRING" id="41047.A0A397GCK3"/>
<reference evidence="2" key="1">
    <citation type="submission" date="2018-08" db="EMBL/GenBank/DDBJ databases">
        <title>Draft genome sequence of azole-resistant Aspergillus thermomutatus (Neosartorya pseudofischeri) strain HMR AF 39, isolated from a human nasal aspirate.</title>
        <authorList>
            <person name="Parent-Michaud M."/>
            <person name="Dufresne P.J."/>
            <person name="Fournier E."/>
            <person name="Martineau C."/>
            <person name="Moreira S."/>
            <person name="Perkins V."/>
            <person name="De Repentigny L."/>
            <person name="Dufresne S.F."/>
        </authorList>
    </citation>
    <scope>NUCLEOTIDE SEQUENCE [LARGE SCALE GENOMIC DNA]</scope>
    <source>
        <strain evidence="2">HMR AF 39</strain>
    </source>
</reference>
<feature type="non-terminal residue" evidence="2">
    <location>
        <position position="89"/>
    </location>
</feature>
<protein>
    <recommendedName>
        <fullName evidence="1">Dynamin N-terminal domain-containing protein</fullName>
    </recommendedName>
</protein>
<dbReference type="RefSeq" id="XP_026612082.1">
    <property type="nucleotide sequence ID" value="XM_026753680.1"/>
</dbReference>
<dbReference type="EMBL" id="NKHU02000191">
    <property type="protein sequence ID" value="RHZ48745.1"/>
    <property type="molecule type" value="Genomic_DNA"/>
</dbReference>
<dbReference type="VEuPathDB" id="FungiDB:CDV56_100061"/>
<dbReference type="Gene3D" id="3.40.50.300">
    <property type="entry name" value="P-loop containing nucleotide triphosphate hydrolases"/>
    <property type="match status" value="1"/>
</dbReference>
<accession>A0A397GCK3</accession>